<proteinExistence type="predicted"/>
<dbReference type="PANTHER" id="PTHR19134:SF561">
    <property type="entry name" value="PROTEIN TYROSINE PHOSPHATASE 36E, ISOFORM A"/>
    <property type="match status" value="1"/>
</dbReference>
<dbReference type="SMART" id="SM00194">
    <property type="entry name" value="PTPc"/>
    <property type="match status" value="2"/>
</dbReference>
<dbReference type="GO" id="GO:0048666">
    <property type="term" value="P:neuron development"/>
    <property type="evidence" value="ECO:0007669"/>
    <property type="project" value="UniProtKB-ARBA"/>
</dbReference>
<name>A0AAV6VUS5_9ARAC</name>
<evidence type="ECO:0008006" key="5">
    <source>
        <dbReference type="Google" id="ProtNLM"/>
    </source>
</evidence>
<dbReference type="CDD" id="cd00047">
    <property type="entry name" value="PTPc"/>
    <property type="match status" value="1"/>
</dbReference>
<dbReference type="Pfam" id="PF00102">
    <property type="entry name" value="Y_phosphatase"/>
    <property type="match status" value="2"/>
</dbReference>
<dbReference type="GO" id="GO:0004725">
    <property type="term" value="F:protein tyrosine phosphatase activity"/>
    <property type="evidence" value="ECO:0007669"/>
    <property type="project" value="InterPro"/>
</dbReference>
<feature type="domain" description="Tyrosine specific protein phosphatases" evidence="2">
    <location>
        <begin position="227"/>
        <end position="300"/>
    </location>
</feature>
<gene>
    <name evidence="3" type="ORF">JTE90_000900</name>
</gene>
<dbReference type="InterPro" id="IPR003595">
    <property type="entry name" value="Tyr_Pase_cat"/>
</dbReference>
<reference evidence="3 4" key="1">
    <citation type="journal article" date="2022" name="Nat. Ecol. Evol.">
        <title>A masculinizing supergene underlies an exaggerated male reproductive morph in a spider.</title>
        <authorList>
            <person name="Hendrickx F."/>
            <person name="De Corte Z."/>
            <person name="Sonet G."/>
            <person name="Van Belleghem S.M."/>
            <person name="Kostlbacher S."/>
            <person name="Vangestel C."/>
        </authorList>
    </citation>
    <scope>NUCLEOTIDE SEQUENCE [LARGE SCALE GENOMIC DNA]</scope>
    <source>
        <strain evidence="3">W744_W776</strain>
    </source>
</reference>
<dbReference type="AlphaFoldDB" id="A0AAV6VUS5"/>
<dbReference type="SMART" id="SM00404">
    <property type="entry name" value="PTPc_motif"/>
    <property type="match status" value="2"/>
</dbReference>
<dbReference type="Proteomes" id="UP000827092">
    <property type="component" value="Unassembled WGS sequence"/>
</dbReference>
<dbReference type="FunFam" id="3.90.190.10:FF:000062">
    <property type="entry name" value="Receptor-type tyrosine-protein phosphatase kappa"/>
    <property type="match status" value="1"/>
</dbReference>
<evidence type="ECO:0000313" key="4">
    <source>
        <dbReference type="Proteomes" id="UP000827092"/>
    </source>
</evidence>
<sequence length="621" mass="71251">MASRLQLSLLNSGLLPMHGDARLAPLIPKGPIDAARDFPKHCDLLRKYEVLAKIEYQMATRGENHSTRHASKEANELKNSYKKMIPYDYNRVVLEALPGVPDSDYINASFIDGILKPNAYIAMQGPNEHTLADFWRAVWEHNSRVIVMLTKVFDFIRVMCDRYWPLDVDHPENYGGDIEVTLLSETTLATYNIRTMRIKKGDEVRELSHLHYVSWPTHASPFPCSILDFRRRVKSYLGLYPDNGPLIVHCSDGCGRTGAYICIDSNLDLAEEDGVYDVYGCVKSLRNARRGMIEDVAQYRFIYEALEEAQISGQTWFPVSLISQKMKHKSLRNTLTRHNEYQREYQKICKTSSKFSIGDKAGGHRLENRDKNRTISTVPPDNSRPYLSSFQSNDSTDYINAVFVDGYLRPKEFIVTEWPMVHTVPDFWSLVYDHDCNSIVVLCDHPHSNNYPQFYPTEKEKSKKFGPVFTIETLTFTSLPNIKTWVFKILKKVVSLTELMSGVKAEPKTTQLFFVTCWPLGHKVPTSTNAIVDLMNRVENWRARTTYGPVLLVSSNGRGRVGVYCAASIAIEQAIEHQEVDVFTAVKVVRRHRPQLVENITEYKYCYDLLLNYIMNFHNKG</sequence>
<evidence type="ECO:0000259" key="1">
    <source>
        <dbReference type="PROSITE" id="PS50055"/>
    </source>
</evidence>
<dbReference type="SUPFAM" id="SSF52799">
    <property type="entry name" value="(Phosphotyrosine protein) phosphatases II"/>
    <property type="match status" value="2"/>
</dbReference>
<dbReference type="InterPro" id="IPR016130">
    <property type="entry name" value="Tyr_Pase_AS"/>
</dbReference>
<comment type="caution">
    <text evidence="3">The sequence shown here is derived from an EMBL/GenBank/DDBJ whole genome shotgun (WGS) entry which is preliminary data.</text>
</comment>
<dbReference type="InterPro" id="IPR029021">
    <property type="entry name" value="Prot-tyrosine_phosphatase-like"/>
</dbReference>
<dbReference type="FunFam" id="3.90.190.10:FF:000070">
    <property type="entry name" value="Receptor-type tyrosine-protein phosphatase kappa"/>
    <property type="match status" value="1"/>
</dbReference>
<dbReference type="PROSITE" id="PS50055">
    <property type="entry name" value="TYR_PHOSPHATASE_PTP"/>
    <property type="match status" value="2"/>
</dbReference>
<dbReference type="InterPro" id="IPR000242">
    <property type="entry name" value="PTP_cat"/>
</dbReference>
<dbReference type="PROSITE" id="PS50056">
    <property type="entry name" value="TYR_PHOSPHATASE_2"/>
    <property type="match status" value="2"/>
</dbReference>
<evidence type="ECO:0000313" key="3">
    <source>
        <dbReference type="EMBL" id="KAG8199808.1"/>
    </source>
</evidence>
<dbReference type="Gene3D" id="3.90.190.10">
    <property type="entry name" value="Protein tyrosine phosphatase superfamily"/>
    <property type="match status" value="2"/>
</dbReference>
<feature type="domain" description="Tyrosine specific protein phosphatases" evidence="2">
    <location>
        <begin position="532"/>
        <end position="604"/>
    </location>
</feature>
<dbReference type="InterPro" id="IPR000387">
    <property type="entry name" value="Tyr_Pase_dom"/>
</dbReference>
<accession>A0AAV6VUS5</accession>
<dbReference type="PRINTS" id="PR00700">
    <property type="entry name" value="PRTYPHPHTASE"/>
</dbReference>
<protein>
    <recommendedName>
        <fullName evidence="5">Receptor-type tyrosine-protein phosphatase kappa</fullName>
    </recommendedName>
</protein>
<dbReference type="EMBL" id="JAFNEN010000024">
    <property type="protein sequence ID" value="KAG8199808.1"/>
    <property type="molecule type" value="Genomic_DNA"/>
</dbReference>
<evidence type="ECO:0000259" key="2">
    <source>
        <dbReference type="PROSITE" id="PS50056"/>
    </source>
</evidence>
<organism evidence="3 4">
    <name type="scientific">Oedothorax gibbosus</name>
    <dbReference type="NCBI Taxonomy" id="931172"/>
    <lineage>
        <taxon>Eukaryota</taxon>
        <taxon>Metazoa</taxon>
        <taxon>Ecdysozoa</taxon>
        <taxon>Arthropoda</taxon>
        <taxon>Chelicerata</taxon>
        <taxon>Arachnida</taxon>
        <taxon>Araneae</taxon>
        <taxon>Araneomorphae</taxon>
        <taxon>Entelegynae</taxon>
        <taxon>Araneoidea</taxon>
        <taxon>Linyphiidae</taxon>
        <taxon>Erigoninae</taxon>
        <taxon>Oedothorax</taxon>
    </lineage>
</organism>
<dbReference type="PANTHER" id="PTHR19134">
    <property type="entry name" value="RECEPTOR-TYPE TYROSINE-PROTEIN PHOSPHATASE"/>
    <property type="match status" value="1"/>
</dbReference>
<keyword evidence="4" id="KW-1185">Reference proteome</keyword>
<dbReference type="PROSITE" id="PS00383">
    <property type="entry name" value="TYR_PHOSPHATASE_1"/>
    <property type="match status" value="1"/>
</dbReference>
<feature type="domain" description="Tyrosine-protein phosphatase" evidence="1">
    <location>
        <begin position="341"/>
        <end position="613"/>
    </location>
</feature>
<dbReference type="InterPro" id="IPR050348">
    <property type="entry name" value="Protein-Tyr_Phosphatase"/>
</dbReference>
<feature type="domain" description="Tyrosine-protein phosphatase" evidence="1">
    <location>
        <begin position="44"/>
        <end position="309"/>
    </location>
</feature>